<evidence type="ECO:0000259" key="5">
    <source>
        <dbReference type="Pfam" id="PF13476"/>
    </source>
</evidence>
<evidence type="ECO:0000256" key="2">
    <source>
        <dbReference type="ARBA" id="ARBA00011322"/>
    </source>
</evidence>
<dbReference type="PANTHER" id="PTHR32114:SF2">
    <property type="entry name" value="ABC TRANSPORTER ABCH.3"/>
    <property type="match status" value="1"/>
</dbReference>
<dbReference type="SUPFAM" id="SSF52540">
    <property type="entry name" value="P-loop containing nucleoside triphosphate hydrolases"/>
    <property type="match status" value="2"/>
</dbReference>
<gene>
    <name evidence="6" type="primary">dndD</name>
    <name evidence="6" type="ORF">ACFSY7_06910</name>
</gene>
<comment type="subunit">
    <text evidence="2">Heterodimer of SbcC and SbcD.</text>
</comment>
<dbReference type="InterPro" id="IPR027417">
    <property type="entry name" value="P-loop_NTPase"/>
</dbReference>
<dbReference type="PANTHER" id="PTHR32114">
    <property type="entry name" value="ABC TRANSPORTER ABCH.3"/>
    <property type="match status" value="1"/>
</dbReference>
<evidence type="ECO:0000256" key="1">
    <source>
        <dbReference type="ARBA" id="ARBA00006930"/>
    </source>
</evidence>
<name>A0ABW5XYT5_9BACL</name>
<dbReference type="Proteomes" id="UP001597568">
    <property type="component" value="Unassembled WGS sequence"/>
</dbReference>
<feature type="coiled-coil region" evidence="4">
    <location>
        <begin position="400"/>
        <end position="475"/>
    </location>
</feature>
<reference evidence="7" key="1">
    <citation type="journal article" date="2019" name="Int. J. Syst. Evol. Microbiol.">
        <title>The Global Catalogue of Microorganisms (GCM) 10K type strain sequencing project: providing services to taxonomists for standard genome sequencing and annotation.</title>
        <authorList>
            <consortium name="The Broad Institute Genomics Platform"/>
            <consortium name="The Broad Institute Genome Sequencing Center for Infectious Disease"/>
            <person name="Wu L."/>
            <person name="Ma J."/>
        </authorList>
    </citation>
    <scope>NUCLEOTIDE SEQUENCE [LARGE SCALE GENOMIC DNA]</scope>
    <source>
        <strain evidence="7">KCTC 33522</strain>
    </source>
</reference>
<dbReference type="RefSeq" id="WP_380147337.1">
    <property type="nucleotide sequence ID" value="NZ_JBHUOR010000037.1"/>
</dbReference>
<protein>
    <recommendedName>
        <fullName evidence="3">Nuclease SbcCD subunit C</fullName>
    </recommendedName>
</protein>
<evidence type="ECO:0000313" key="7">
    <source>
        <dbReference type="Proteomes" id="UP001597568"/>
    </source>
</evidence>
<keyword evidence="7" id="KW-1185">Reference proteome</keyword>
<dbReference type="EMBL" id="JBHUOR010000037">
    <property type="protein sequence ID" value="MFD2868223.1"/>
    <property type="molecule type" value="Genomic_DNA"/>
</dbReference>
<accession>A0ABW5XYT5</accession>
<dbReference type="NCBIfam" id="TIGR03185">
    <property type="entry name" value="DNA_S_dndD"/>
    <property type="match status" value="1"/>
</dbReference>
<evidence type="ECO:0000256" key="3">
    <source>
        <dbReference type="ARBA" id="ARBA00013368"/>
    </source>
</evidence>
<comment type="similarity">
    <text evidence="1">Belongs to the SMC family. SbcC subfamily.</text>
</comment>
<sequence>MILRDITLVNIGAYRGYNDFDLSTTTEKPVILIGGENGAGKTTFLNAIKLGIFGAYSFGYKTENTEYYKHVLALLNHEAVRIQENNFSIAINFSITEGFKTIDYNLKRKWQFNDQGNIKEAVYLKGNNILYTNEQTDLFMDKLKETMPPQILDLCLFDGEEIAKIISENRLSGYIEKVSKVAFNLDLFETLELDLDKYSKQTLDISSLKKNEKELLDLENAINEKRDDLQRKQAQLYSNSEQYRTLLDDYNAKKKVFKNFGGLIKTEYEKLLTEINTLELKKQNNNEKLKKFVSTLLPFYLIPNLLKKTNEQIQLENDSILYNKMDQLLDSEKMENLANSLNYKDKTMLKELILGTIQNENTVESIHFASFAESSLVNSIFSKVASSDELSIHLDCIEENRDITKQLKALRSKLKTHEKNTEFNEMLRDLENMSTSIQKIEMQNSDLKQNISTIKAELEKLLEQEHAINQSLRNLDKSESSFLHSKKIIDLSKKFRMIQVGKKLLHVQNEASKMLQRIFRKENYISSIHIDPKTYEVSLKDQYQNAIEKRTLSAGEKEILLISIIWAIFSISDKKVPFIFDTLLGRLDKTHKAAVLTEFIPKSGTQAIVLSTDSEVDQLHYDLLEPFISHAYRLEFNTNAQETSINTGYFVF</sequence>
<dbReference type="Pfam" id="PF13476">
    <property type="entry name" value="AAA_23"/>
    <property type="match status" value="1"/>
</dbReference>
<comment type="caution">
    <text evidence="6">The sequence shown here is derived from an EMBL/GenBank/DDBJ whole genome shotgun (WGS) entry which is preliminary data.</text>
</comment>
<feature type="coiled-coil region" evidence="4">
    <location>
        <begin position="208"/>
        <end position="235"/>
    </location>
</feature>
<evidence type="ECO:0000256" key="4">
    <source>
        <dbReference type="SAM" id="Coils"/>
    </source>
</evidence>
<dbReference type="InterPro" id="IPR017599">
    <property type="entry name" value="DNA_S_DndD"/>
</dbReference>
<organism evidence="6 7">
    <name type="scientific">Kurthia populi</name>
    <dbReference type="NCBI Taxonomy" id="1562132"/>
    <lineage>
        <taxon>Bacteria</taxon>
        <taxon>Bacillati</taxon>
        <taxon>Bacillota</taxon>
        <taxon>Bacilli</taxon>
        <taxon>Bacillales</taxon>
        <taxon>Caryophanaceae</taxon>
        <taxon>Kurthia</taxon>
    </lineage>
</organism>
<keyword evidence="4" id="KW-0175">Coiled coil</keyword>
<dbReference type="InterPro" id="IPR038729">
    <property type="entry name" value="Rad50/SbcC_AAA"/>
</dbReference>
<evidence type="ECO:0000313" key="6">
    <source>
        <dbReference type="EMBL" id="MFD2868223.1"/>
    </source>
</evidence>
<feature type="domain" description="Rad50/SbcC-type AAA" evidence="5">
    <location>
        <begin position="6"/>
        <end position="230"/>
    </location>
</feature>
<dbReference type="Gene3D" id="3.40.50.300">
    <property type="entry name" value="P-loop containing nucleotide triphosphate hydrolases"/>
    <property type="match status" value="1"/>
</dbReference>
<proteinExistence type="inferred from homology"/>